<dbReference type="Gramene" id="TraesPARA_EIv1.0_0869420.1">
    <property type="protein sequence ID" value="TraesPARA_EIv1.0_0869420.1.CDS"/>
    <property type="gene ID" value="TraesPARA_EIv1.0_0869420"/>
</dbReference>
<reference evidence="3" key="2">
    <citation type="submission" date="2018-10" db="UniProtKB">
        <authorList>
            <consortium name="EnsemblPlants"/>
        </authorList>
    </citation>
    <scope>IDENTIFICATION</scope>
</reference>
<dbReference type="InterPro" id="IPR036047">
    <property type="entry name" value="F-box-like_dom_sf"/>
</dbReference>
<dbReference type="Gramene" id="TraesSTA3A03G01483200.1">
    <property type="protein sequence ID" value="TraesSTA3A03G01483200.1"/>
    <property type="gene ID" value="TraesSTA3A03G01483200"/>
</dbReference>
<dbReference type="InterPro" id="IPR001810">
    <property type="entry name" value="F-box_dom"/>
</dbReference>
<evidence type="ECO:0000259" key="2">
    <source>
        <dbReference type="SMART" id="SM00256"/>
    </source>
</evidence>
<name>A0A3B6ER98_WHEAT</name>
<evidence type="ECO:0000313" key="3">
    <source>
        <dbReference type="EnsemblPlants" id="TraesCS3A02G445700.1"/>
    </source>
</evidence>
<dbReference type="OMA" id="RYVIVEF"/>
<dbReference type="PANTHER" id="PTHR32133:SF360">
    <property type="entry name" value="F-BOX DOMAIN-CONTAINING PROTEIN"/>
    <property type="match status" value="1"/>
</dbReference>
<dbReference type="Pfam" id="PF00646">
    <property type="entry name" value="F-box"/>
    <property type="match status" value="1"/>
</dbReference>
<dbReference type="RefSeq" id="XP_044337673.1">
    <property type="nucleotide sequence ID" value="XM_044481738.1"/>
</dbReference>
<dbReference type="Gramene" id="TraesCS3A03G1033700.1">
    <property type="protein sequence ID" value="TraesCS3A03G1033700.1.CDS"/>
    <property type="gene ID" value="TraesCS3A03G1033700"/>
</dbReference>
<dbReference type="SUPFAM" id="SSF81383">
    <property type="entry name" value="F-box domain"/>
    <property type="match status" value="1"/>
</dbReference>
<dbReference type="Pfam" id="PF23635">
    <property type="entry name" value="Beta-prop_AT5G49610-like"/>
    <property type="match status" value="1"/>
</dbReference>
<reference evidence="3" key="1">
    <citation type="submission" date="2018-08" db="EMBL/GenBank/DDBJ databases">
        <authorList>
            <person name="Rossello M."/>
        </authorList>
    </citation>
    <scope>NUCLEOTIDE SEQUENCE [LARGE SCALE GENOMIC DNA]</scope>
    <source>
        <strain evidence="3">cv. Chinese Spring</strain>
    </source>
</reference>
<dbReference type="Gramene" id="TraesCS3A02G445700.1">
    <property type="protein sequence ID" value="TraesCS3A02G445700.1"/>
    <property type="gene ID" value="TraesCS3A02G445700"/>
</dbReference>
<dbReference type="Proteomes" id="UP000019116">
    <property type="component" value="Chromosome 3A"/>
</dbReference>
<dbReference type="Gene3D" id="1.20.1280.50">
    <property type="match status" value="1"/>
</dbReference>
<evidence type="ECO:0000313" key="4">
    <source>
        <dbReference type="Proteomes" id="UP000019116"/>
    </source>
</evidence>
<keyword evidence="4" id="KW-1185">Reference proteome</keyword>
<proteinExistence type="predicted"/>
<protein>
    <recommendedName>
        <fullName evidence="2">F-box domain-containing protein</fullName>
    </recommendedName>
</protein>
<dbReference type="EnsemblPlants" id="TraesCS3A02G445700.1">
    <property type="protein sequence ID" value="TraesCS3A02G445700.1"/>
    <property type="gene ID" value="TraesCS3A02G445700"/>
</dbReference>
<evidence type="ECO:0000256" key="1">
    <source>
        <dbReference type="SAM" id="MobiDB-lite"/>
    </source>
</evidence>
<dbReference type="GeneID" id="123059096"/>
<dbReference type="PANTHER" id="PTHR32133">
    <property type="entry name" value="OS07G0120400 PROTEIN"/>
    <property type="match status" value="1"/>
</dbReference>
<dbReference type="Gramene" id="TraesNOR3A03G01512730.1">
    <property type="protein sequence ID" value="TraesNOR3A03G01512730.1"/>
    <property type="gene ID" value="TraesNOR3A03G01512730"/>
</dbReference>
<feature type="region of interest" description="Disordered" evidence="1">
    <location>
        <begin position="1"/>
        <end position="23"/>
    </location>
</feature>
<dbReference type="Gramene" id="TraesJAG3A03G01501250.1">
    <property type="protein sequence ID" value="TraesJAG3A03G01501250.1"/>
    <property type="gene ID" value="TraesJAG3A03G01501250"/>
</dbReference>
<organism evidence="3">
    <name type="scientific">Triticum aestivum</name>
    <name type="common">Wheat</name>
    <dbReference type="NCBI Taxonomy" id="4565"/>
    <lineage>
        <taxon>Eukaryota</taxon>
        <taxon>Viridiplantae</taxon>
        <taxon>Streptophyta</taxon>
        <taxon>Embryophyta</taxon>
        <taxon>Tracheophyta</taxon>
        <taxon>Spermatophyta</taxon>
        <taxon>Magnoliopsida</taxon>
        <taxon>Liliopsida</taxon>
        <taxon>Poales</taxon>
        <taxon>Poaceae</taxon>
        <taxon>BOP clade</taxon>
        <taxon>Pooideae</taxon>
        <taxon>Triticodae</taxon>
        <taxon>Triticeae</taxon>
        <taxon>Triticinae</taxon>
        <taxon>Triticum</taxon>
    </lineage>
</organism>
<dbReference type="InterPro" id="IPR056594">
    <property type="entry name" value="AT5G49610-like_b-prop"/>
</dbReference>
<sequence length="389" mass="44358">MSTRGEMSPPLRRTPPPPASLPDDDDLLREILLRLPPRPSSLPRASLVCKRWRSLIGDPQFQRRFRGHHGKPPLLGFFLDEYSSCPFVPLLDRPDRIPGDRFFKPLHDGNRIVDCRHGLVLIFSSRQNTWPPRHLLVWDPVAREQCRLIFPPELDVDQMFIFNGAVLRPARSHGHFQVALVAHYVRADNPKRVFACLYSSENGTWSNIKSLQLQSFIASPEPSTLIGNSICWLIKEGHHHNRRYVIVEFDLDRQSLAVIELPPHIEAGISKLRIMPTEDGGLGFIDLSGFHAEIWKRKPDSDGLAVWVLDRAIEFKELSSTWKGYLFLVGFAEESNALLLKIGSALFMVYLQSMEFKKLPNMTGFHSYYPFEFCYAAGTGIGDGMVEMK</sequence>
<dbReference type="Gramene" id="TraesJUL3A03G01503790.1">
    <property type="protein sequence ID" value="TraesJUL3A03G01503790.1"/>
    <property type="gene ID" value="TraesJUL3A03G01503790"/>
</dbReference>
<accession>A0A3B6ER98</accession>
<dbReference type="AlphaFoldDB" id="A0A3B6ER98"/>
<dbReference type="SMART" id="SM00256">
    <property type="entry name" value="FBOX"/>
    <property type="match status" value="1"/>
</dbReference>
<feature type="domain" description="F-box" evidence="2">
    <location>
        <begin position="21"/>
        <end position="65"/>
    </location>
</feature>
<gene>
    <name evidence="3" type="primary">LOC123059096</name>
</gene>